<dbReference type="AlphaFoldDB" id="A0A165QHE6"/>
<evidence type="ECO:0000313" key="3">
    <source>
        <dbReference type="Proteomes" id="UP000076727"/>
    </source>
</evidence>
<gene>
    <name evidence="2" type="ORF">DAEQUDRAFT_765538</name>
</gene>
<feature type="region of interest" description="Disordered" evidence="1">
    <location>
        <begin position="29"/>
        <end position="59"/>
    </location>
</feature>
<evidence type="ECO:0000313" key="2">
    <source>
        <dbReference type="EMBL" id="KZT69473.1"/>
    </source>
</evidence>
<dbReference type="EMBL" id="KV429058">
    <property type="protein sequence ID" value="KZT69473.1"/>
    <property type="molecule type" value="Genomic_DNA"/>
</dbReference>
<accession>A0A165QHE6</accession>
<name>A0A165QHE6_9APHY</name>
<dbReference type="Proteomes" id="UP000076727">
    <property type="component" value="Unassembled WGS sequence"/>
</dbReference>
<feature type="compositionally biased region" description="Basic and acidic residues" evidence="1">
    <location>
        <begin position="196"/>
        <end position="213"/>
    </location>
</feature>
<evidence type="ECO:0000256" key="1">
    <source>
        <dbReference type="SAM" id="MobiDB-lite"/>
    </source>
</evidence>
<sequence>MPVTVPLNRAAYLKLTARAAVPLVRVHIQSPPRGPSCTRPSTSITPVPRPTSHGRSTERYLHPGETRYILVLLRAVQHRTSGSYVVALDRDLPDWAVYTSPWRSAPVLGFSARFDCGRRERADRSGAIIFNEYRAFDFASGSSCGGGFDENAGQANSDLVLRNSLRSYVSPHVRAALTLSHRASACYPSPPPAIEGDIRNASEREREPARADDPSIYGRPSFPGRKW</sequence>
<protein>
    <submittedName>
        <fullName evidence="2">Uncharacterized protein</fullName>
    </submittedName>
</protein>
<organism evidence="2 3">
    <name type="scientific">Daedalea quercina L-15889</name>
    <dbReference type="NCBI Taxonomy" id="1314783"/>
    <lineage>
        <taxon>Eukaryota</taxon>
        <taxon>Fungi</taxon>
        <taxon>Dikarya</taxon>
        <taxon>Basidiomycota</taxon>
        <taxon>Agaricomycotina</taxon>
        <taxon>Agaricomycetes</taxon>
        <taxon>Polyporales</taxon>
        <taxon>Fomitopsis</taxon>
    </lineage>
</organism>
<keyword evidence="3" id="KW-1185">Reference proteome</keyword>
<feature type="region of interest" description="Disordered" evidence="1">
    <location>
        <begin position="188"/>
        <end position="227"/>
    </location>
</feature>
<reference evidence="2 3" key="1">
    <citation type="journal article" date="2016" name="Mol. Biol. Evol.">
        <title>Comparative Genomics of Early-Diverging Mushroom-Forming Fungi Provides Insights into the Origins of Lignocellulose Decay Capabilities.</title>
        <authorList>
            <person name="Nagy L.G."/>
            <person name="Riley R."/>
            <person name="Tritt A."/>
            <person name="Adam C."/>
            <person name="Daum C."/>
            <person name="Floudas D."/>
            <person name="Sun H."/>
            <person name="Yadav J.S."/>
            <person name="Pangilinan J."/>
            <person name="Larsson K.H."/>
            <person name="Matsuura K."/>
            <person name="Barry K."/>
            <person name="Labutti K."/>
            <person name="Kuo R."/>
            <person name="Ohm R.A."/>
            <person name="Bhattacharya S.S."/>
            <person name="Shirouzu T."/>
            <person name="Yoshinaga Y."/>
            <person name="Martin F.M."/>
            <person name="Grigoriev I.V."/>
            <person name="Hibbett D.S."/>
        </authorList>
    </citation>
    <scope>NUCLEOTIDE SEQUENCE [LARGE SCALE GENOMIC DNA]</scope>
    <source>
        <strain evidence="2 3">L-15889</strain>
    </source>
</reference>
<proteinExistence type="predicted"/>